<sequence length="83" mass="9095">MKRHIFIVFFTLSAAFSITALAESEKNISVGFAAYSLTIAYSDAFANDDEFSGTAISALYATSNRVAFRGTYYSLDHDDLSMS</sequence>
<organism evidence="1">
    <name type="scientific">hydrothermal vent metagenome</name>
    <dbReference type="NCBI Taxonomy" id="652676"/>
    <lineage>
        <taxon>unclassified sequences</taxon>
        <taxon>metagenomes</taxon>
        <taxon>ecological metagenomes</taxon>
    </lineage>
</organism>
<evidence type="ECO:0008006" key="2">
    <source>
        <dbReference type="Google" id="ProtNLM"/>
    </source>
</evidence>
<dbReference type="EMBL" id="UOFI01000056">
    <property type="protein sequence ID" value="VAW64701.1"/>
    <property type="molecule type" value="Genomic_DNA"/>
</dbReference>
<protein>
    <recommendedName>
        <fullName evidence="2">Outer membrane protein beta-barrel domain-containing protein</fullName>
    </recommendedName>
</protein>
<accession>A0A3B0XAD3</accession>
<gene>
    <name evidence="1" type="ORF">MNBD_GAMMA09-1012</name>
</gene>
<reference evidence="1" key="1">
    <citation type="submission" date="2018-06" db="EMBL/GenBank/DDBJ databases">
        <authorList>
            <person name="Zhirakovskaya E."/>
        </authorList>
    </citation>
    <scope>NUCLEOTIDE SEQUENCE</scope>
</reference>
<name>A0A3B0XAD3_9ZZZZ</name>
<evidence type="ECO:0000313" key="1">
    <source>
        <dbReference type="EMBL" id="VAW64701.1"/>
    </source>
</evidence>
<proteinExistence type="predicted"/>
<dbReference type="AlphaFoldDB" id="A0A3B0XAD3"/>